<evidence type="ECO:0000313" key="1">
    <source>
        <dbReference type="EMBL" id="CCT72944.1"/>
    </source>
</evidence>
<organism evidence="1 2">
    <name type="scientific">Gibberella fujikuroi (strain CBS 195.34 / IMI 58289 / NRRL A-6831)</name>
    <name type="common">Bakanae and foot rot disease fungus</name>
    <name type="synonym">Fusarium fujikuroi</name>
    <dbReference type="NCBI Taxonomy" id="1279085"/>
    <lineage>
        <taxon>Eukaryota</taxon>
        <taxon>Fungi</taxon>
        <taxon>Dikarya</taxon>
        <taxon>Ascomycota</taxon>
        <taxon>Pezizomycotina</taxon>
        <taxon>Sordariomycetes</taxon>
        <taxon>Hypocreomycetidae</taxon>
        <taxon>Hypocreales</taxon>
        <taxon>Nectriaceae</taxon>
        <taxon>Fusarium</taxon>
        <taxon>Fusarium fujikuroi species complex</taxon>
    </lineage>
</organism>
<dbReference type="EMBL" id="HF679030">
    <property type="protein sequence ID" value="CCT72944.1"/>
    <property type="molecule type" value="Genomic_DNA"/>
</dbReference>
<dbReference type="HOGENOM" id="CLU_2454904_0_0_1"/>
<dbReference type="Proteomes" id="UP000016800">
    <property type="component" value="Chromosome VIII"/>
</dbReference>
<dbReference type="RefSeq" id="XP_023435022.1">
    <property type="nucleotide sequence ID" value="XM_023582496.1"/>
</dbReference>
<dbReference type="GeneID" id="35406298"/>
<reference evidence="2" key="1">
    <citation type="journal article" date="2013" name="PLoS Pathog.">
        <title>Deciphering the cryptic genome: genome-wide analyses of the rice pathogen Fusarium fujikuroi reveal complex regulation of secondary metabolism and novel metabolites.</title>
        <authorList>
            <person name="Wiemann P."/>
            <person name="Sieber C.M."/>
            <person name="von Bargen K.W."/>
            <person name="Studt L."/>
            <person name="Niehaus E.M."/>
            <person name="Espino J.J."/>
            <person name="Huss K."/>
            <person name="Michielse C.B."/>
            <person name="Albermann S."/>
            <person name="Wagner D."/>
            <person name="Bergner S.V."/>
            <person name="Connolly L.R."/>
            <person name="Fischer A."/>
            <person name="Reuter G."/>
            <person name="Kleigrewe K."/>
            <person name="Bald T."/>
            <person name="Wingfield B.D."/>
            <person name="Ophir R."/>
            <person name="Freeman S."/>
            <person name="Hippler M."/>
            <person name="Smith K.M."/>
            <person name="Brown D.W."/>
            <person name="Proctor R.H."/>
            <person name="Munsterkotter M."/>
            <person name="Freitag M."/>
            <person name="Humpf H.U."/>
            <person name="Guldener U."/>
            <person name="Tudzynski B."/>
        </authorList>
    </citation>
    <scope>NUCLEOTIDE SEQUENCE [LARGE SCALE GENOMIC DNA]</scope>
    <source>
        <strain evidence="2">CBS 195.34 / IMI 58289 / NRRL A-6831</strain>
    </source>
</reference>
<gene>
    <name evidence="1" type="ORF">FFUJ_12842</name>
</gene>
<proteinExistence type="predicted"/>
<keyword evidence="2" id="KW-1185">Reference proteome</keyword>
<dbReference type="AlphaFoldDB" id="S0EDK3"/>
<evidence type="ECO:0000313" key="2">
    <source>
        <dbReference type="Proteomes" id="UP000016800"/>
    </source>
</evidence>
<name>S0EDK3_GIBF5</name>
<dbReference type="VEuPathDB" id="FungiDB:FFUJ_12842"/>
<accession>S0EDK3</accession>
<sequence>MAVLEIGDLVAGPDVVDLADLAFVKNVIKGINGISCDETNFGMISTIKAVLSKNSLKPQARTTLLRSLSLHHHRPRALHPLVPQILLHT</sequence>
<protein>
    <submittedName>
        <fullName evidence="1">Uncharacterized protein</fullName>
    </submittedName>
</protein>